<dbReference type="Proteomes" id="UP000199592">
    <property type="component" value="Unassembled WGS sequence"/>
</dbReference>
<evidence type="ECO:0000313" key="4">
    <source>
        <dbReference type="Proteomes" id="UP000199592"/>
    </source>
</evidence>
<evidence type="ECO:0000256" key="1">
    <source>
        <dbReference type="SAM" id="MobiDB-lite"/>
    </source>
</evidence>
<dbReference type="OrthoDB" id="1332755at2"/>
<accession>A0A1H2R6G9</accession>
<proteinExistence type="predicted"/>
<dbReference type="AlphaFoldDB" id="A0A1H2R6G9"/>
<organism evidence="3 4">
    <name type="scientific">Flagellimonas zhangzhouensis</name>
    <dbReference type="NCBI Taxonomy" id="1073328"/>
    <lineage>
        <taxon>Bacteria</taxon>
        <taxon>Pseudomonadati</taxon>
        <taxon>Bacteroidota</taxon>
        <taxon>Flavobacteriia</taxon>
        <taxon>Flavobacteriales</taxon>
        <taxon>Flavobacteriaceae</taxon>
        <taxon>Flagellimonas</taxon>
    </lineage>
</organism>
<reference evidence="4" key="1">
    <citation type="submission" date="2016-10" db="EMBL/GenBank/DDBJ databases">
        <authorList>
            <person name="Varghese N."/>
            <person name="Submissions S."/>
        </authorList>
    </citation>
    <scope>NUCLEOTIDE SEQUENCE [LARGE SCALE GENOMIC DNA]</scope>
    <source>
        <strain evidence="4">DSM 25030</strain>
    </source>
</reference>
<name>A0A1H2R6G9_9FLAO</name>
<sequence>MVVKFIESTYDSVKDKLKNPFYGTLFIVWIIRNREFIFNIFFNEDINSDKRLEIIRQHFLNWDSFLKLIGTILISLGLMALIYISLNLSRFIVEFSERMARPWIQKLFSNTSIVSREDFVELEKERDYFYKKYSDERTEKTRLQRDLDQLLEQNLESGKSNDKQSGNVVSVSKTPKAIKDDPNNRIKLIVDKWKTIRPSYYTDFKKLLSFNQSEMKVIMVDSKMTDVGSIKEFKNKGLIEMINHTGSHYYNFTELGDNLAHYIKNHDDNKS</sequence>
<evidence type="ECO:0000256" key="2">
    <source>
        <dbReference type="SAM" id="Phobius"/>
    </source>
</evidence>
<keyword evidence="2" id="KW-0472">Membrane</keyword>
<keyword evidence="4" id="KW-1185">Reference proteome</keyword>
<dbReference type="EMBL" id="FNMY01000001">
    <property type="protein sequence ID" value="SDW15052.1"/>
    <property type="molecule type" value="Genomic_DNA"/>
</dbReference>
<feature type="transmembrane region" description="Helical" evidence="2">
    <location>
        <begin position="64"/>
        <end position="86"/>
    </location>
</feature>
<evidence type="ECO:0000313" key="3">
    <source>
        <dbReference type="EMBL" id="SDW15052.1"/>
    </source>
</evidence>
<dbReference type="RefSeq" id="WP_090294651.1">
    <property type="nucleotide sequence ID" value="NZ_FNKI01000002.1"/>
</dbReference>
<protein>
    <submittedName>
        <fullName evidence="3">Uncharacterized protein</fullName>
    </submittedName>
</protein>
<keyword evidence="2" id="KW-1133">Transmembrane helix</keyword>
<feature type="compositionally biased region" description="Polar residues" evidence="1">
    <location>
        <begin position="163"/>
        <end position="173"/>
    </location>
</feature>
<keyword evidence="2" id="KW-0812">Transmembrane</keyword>
<gene>
    <name evidence="3" type="ORF">SAMN04487892_0508</name>
</gene>
<feature type="transmembrane region" description="Helical" evidence="2">
    <location>
        <begin position="20"/>
        <end position="43"/>
    </location>
</feature>
<feature type="region of interest" description="Disordered" evidence="1">
    <location>
        <begin position="156"/>
        <end position="176"/>
    </location>
</feature>